<gene>
    <name evidence="2" type="primary">rsuA_1</name>
    <name evidence="2" type="ORF">g.28401</name>
</gene>
<sequence length="167" mass="17272">VRPRSSKAQLVSSMRAAALLLAVGLAVAAAAPADEVVTKTVEMQTMQMATKPVTLEVPVQVQTPIPKGFFEDLSKISAAILNQAHELAEQIIQRVKKVAEEALTSLQHDKPGPATAEKVPTAAEVTAAFNAAAGVVPAPGTEGTGVPVAVAKPVVDEKDKPSPAARR</sequence>
<accession>A0A1D1XYF6</accession>
<organism evidence="2">
    <name type="scientific">Anthurium amnicola</name>
    <dbReference type="NCBI Taxonomy" id="1678845"/>
    <lineage>
        <taxon>Eukaryota</taxon>
        <taxon>Viridiplantae</taxon>
        <taxon>Streptophyta</taxon>
        <taxon>Embryophyta</taxon>
        <taxon>Tracheophyta</taxon>
        <taxon>Spermatophyta</taxon>
        <taxon>Magnoliopsida</taxon>
        <taxon>Liliopsida</taxon>
        <taxon>Araceae</taxon>
        <taxon>Pothoideae</taxon>
        <taxon>Potheae</taxon>
        <taxon>Anthurium</taxon>
    </lineage>
</organism>
<feature type="chain" id="PRO_5008899815" evidence="1">
    <location>
        <begin position="31"/>
        <end position="167"/>
    </location>
</feature>
<evidence type="ECO:0000313" key="2">
    <source>
        <dbReference type="EMBL" id="JAT47429.1"/>
    </source>
</evidence>
<feature type="non-terminal residue" evidence="2">
    <location>
        <position position="1"/>
    </location>
</feature>
<protein>
    <submittedName>
        <fullName evidence="2">Ribosomal small subunit pseudouridine synthase A</fullName>
    </submittedName>
</protein>
<proteinExistence type="predicted"/>
<reference evidence="2" key="1">
    <citation type="submission" date="2015-07" db="EMBL/GenBank/DDBJ databases">
        <title>Transcriptome Assembly of Anthurium amnicola.</title>
        <authorList>
            <person name="Suzuki J."/>
        </authorList>
    </citation>
    <scope>NUCLEOTIDE SEQUENCE</scope>
</reference>
<keyword evidence="1" id="KW-0732">Signal</keyword>
<evidence type="ECO:0000256" key="1">
    <source>
        <dbReference type="SAM" id="SignalP"/>
    </source>
</evidence>
<dbReference type="EMBL" id="GDJX01020507">
    <property type="protein sequence ID" value="JAT47429.1"/>
    <property type="molecule type" value="Transcribed_RNA"/>
</dbReference>
<dbReference type="AlphaFoldDB" id="A0A1D1XYF6"/>
<feature type="signal peptide" evidence="1">
    <location>
        <begin position="1"/>
        <end position="30"/>
    </location>
</feature>
<name>A0A1D1XYF6_9ARAE</name>